<comment type="caution">
    <text evidence="2">The sequence shown here is derived from an EMBL/GenBank/DDBJ whole genome shotgun (WGS) entry which is preliminary data.</text>
</comment>
<dbReference type="PANTHER" id="PTHR33336">
    <property type="entry name" value="QUINOL MONOOXYGENASE YGIN-RELATED"/>
    <property type="match status" value="1"/>
</dbReference>
<organism evidence="2 3">
    <name type="scientific">Pleomorphomonas carboxyditropha</name>
    <dbReference type="NCBI Taxonomy" id="2023338"/>
    <lineage>
        <taxon>Bacteria</taxon>
        <taxon>Pseudomonadati</taxon>
        <taxon>Pseudomonadota</taxon>
        <taxon>Alphaproteobacteria</taxon>
        <taxon>Hyphomicrobiales</taxon>
        <taxon>Pleomorphomonadaceae</taxon>
        <taxon>Pleomorphomonas</taxon>
    </lineage>
</organism>
<reference evidence="2 3" key="1">
    <citation type="submission" date="2017-08" db="EMBL/GenBank/DDBJ databases">
        <title>Pleomorphomonas carboxidotrophicus sp. nov., a new mesophilic hydrogenogenic carboxidotroph.</title>
        <authorList>
            <person name="Esquivel-Elizondo S."/>
            <person name="Krajmalnik-Brown R."/>
            <person name="Maldonado J."/>
        </authorList>
    </citation>
    <scope>NUCLEOTIDE SEQUENCE [LARGE SCALE GENOMIC DNA]</scope>
    <source>
        <strain evidence="2 3">SVCO-16</strain>
    </source>
</reference>
<dbReference type="OrthoDB" id="287932at2"/>
<protein>
    <recommendedName>
        <fullName evidence="1">ABM domain-containing protein</fullName>
    </recommendedName>
</protein>
<dbReference type="PROSITE" id="PS51725">
    <property type="entry name" value="ABM"/>
    <property type="match status" value="1"/>
</dbReference>
<dbReference type="Pfam" id="PF03992">
    <property type="entry name" value="ABM"/>
    <property type="match status" value="1"/>
</dbReference>
<name>A0A2G9WRA3_9HYPH</name>
<evidence type="ECO:0000313" key="3">
    <source>
        <dbReference type="Proteomes" id="UP000231070"/>
    </source>
</evidence>
<dbReference type="InterPro" id="IPR011008">
    <property type="entry name" value="Dimeric_a/b-barrel"/>
</dbReference>
<dbReference type="InterPro" id="IPR007138">
    <property type="entry name" value="ABM_dom"/>
</dbReference>
<gene>
    <name evidence="2" type="ORF">CJ014_20755</name>
</gene>
<sequence length="96" mass="10686">MEVSLIAHLEAKDGLADALADRLTLHTVKVRQEPGNRQFQVFRHRDEPNRFEVVETYADQAAFESHIAAPHSVSFNAWLADVAVGGQSTLTFVRAI</sequence>
<dbReference type="Proteomes" id="UP000231070">
    <property type="component" value="Unassembled WGS sequence"/>
</dbReference>
<dbReference type="InterPro" id="IPR050744">
    <property type="entry name" value="AI-2_Isomerase_LsrG"/>
</dbReference>
<dbReference type="PANTHER" id="PTHR33336:SF3">
    <property type="entry name" value="ABM DOMAIN-CONTAINING PROTEIN"/>
    <property type="match status" value="1"/>
</dbReference>
<proteinExistence type="predicted"/>
<accession>A0A2G9WRA3</accession>
<dbReference type="SUPFAM" id="SSF54909">
    <property type="entry name" value="Dimeric alpha+beta barrel"/>
    <property type="match status" value="1"/>
</dbReference>
<keyword evidence="3" id="KW-1185">Reference proteome</keyword>
<dbReference type="GO" id="GO:0005829">
    <property type="term" value="C:cytosol"/>
    <property type="evidence" value="ECO:0007669"/>
    <property type="project" value="TreeGrafter"/>
</dbReference>
<dbReference type="AlphaFoldDB" id="A0A2G9WRA3"/>
<feature type="domain" description="ABM" evidence="1">
    <location>
        <begin position="3"/>
        <end position="92"/>
    </location>
</feature>
<evidence type="ECO:0000313" key="2">
    <source>
        <dbReference type="EMBL" id="PIO97248.1"/>
    </source>
</evidence>
<dbReference type="GO" id="GO:0016491">
    <property type="term" value="F:oxidoreductase activity"/>
    <property type="evidence" value="ECO:0007669"/>
    <property type="project" value="TreeGrafter"/>
</dbReference>
<dbReference type="Gene3D" id="3.30.70.100">
    <property type="match status" value="1"/>
</dbReference>
<evidence type="ECO:0000259" key="1">
    <source>
        <dbReference type="PROSITE" id="PS51725"/>
    </source>
</evidence>
<dbReference type="EMBL" id="NQVN01000019">
    <property type="protein sequence ID" value="PIO97248.1"/>
    <property type="molecule type" value="Genomic_DNA"/>
</dbReference>
<dbReference type="RefSeq" id="WP_100082418.1">
    <property type="nucleotide sequence ID" value="NZ_NQVN01000019.1"/>
</dbReference>